<feature type="region of interest" description="Disordered" evidence="1">
    <location>
        <begin position="43"/>
        <end position="62"/>
    </location>
</feature>
<reference evidence="2 3" key="1">
    <citation type="submission" date="2014-04" db="EMBL/GenBank/DDBJ databases">
        <authorList>
            <consortium name="DOE Joint Genome Institute"/>
            <person name="Kuo A."/>
            <person name="Gay G."/>
            <person name="Dore J."/>
            <person name="Kohler A."/>
            <person name="Nagy L.G."/>
            <person name="Floudas D."/>
            <person name="Copeland A."/>
            <person name="Barry K.W."/>
            <person name="Cichocki N."/>
            <person name="Veneault-Fourrey C."/>
            <person name="LaButti K."/>
            <person name="Lindquist E.A."/>
            <person name="Lipzen A."/>
            <person name="Lundell T."/>
            <person name="Morin E."/>
            <person name="Murat C."/>
            <person name="Sun H."/>
            <person name="Tunlid A."/>
            <person name="Henrissat B."/>
            <person name="Grigoriev I.V."/>
            <person name="Hibbett D.S."/>
            <person name="Martin F."/>
            <person name="Nordberg H.P."/>
            <person name="Cantor M.N."/>
            <person name="Hua S.X."/>
        </authorList>
    </citation>
    <scope>NUCLEOTIDE SEQUENCE [LARGE SCALE GENOMIC DNA]</scope>
    <source>
        <strain evidence="3">h7</strain>
    </source>
</reference>
<dbReference type="AlphaFoldDB" id="A0A0C3CXC5"/>
<accession>A0A0C3CXC5</accession>
<dbReference type="EMBL" id="KN831769">
    <property type="protein sequence ID" value="KIM48491.1"/>
    <property type="molecule type" value="Genomic_DNA"/>
</dbReference>
<evidence type="ECO:0000313" key="2">
    <source>
        <dbReference type="EMBL" id="KIM48491.1"/>
    </source>
</evidence>
<gene>
    <name evidence="2" type="ORF">M413DRAFT_7401</name>
</gene>
<name>A0A0C3CXC5_HEBCY</name>
<dbReference type="Proteomes" id="UP000053424">
    <property type="component" value="Unassembled WGS sequence"/>
</dbReference>
<feature type="compositionally biased region" description="Basic and acidic residues" evidence="1">
    <location>
        <begin position="91"/>
        <end position="102"/>
    </location>
</feature>
<reference evidence="3" key="2">
    <citation type="submission" date="2015-01" db="EMBL/GenBank/DDBJ databases">
        <title>Evolutionary Origins and Diversification of the Mycorrhizal Mutualists.</title>
        <authorList>
            <consortium name="DOE Joint Genome Institute"/>
            <consortium name="Mycorrhizal Genomics Consortium"/>
            <person name="Kohler A."/>
            <person name="Kuo A."/>
            <person name="Nagy L.G."/>
            <person name="Floudas D."/>
            <person name="Copeland A."/>
            <person name="Barry K.W."/>
            <person name="Cichocki N."/>
            <person name="Veneault-Fourrey C."/>
            <person name="LaButti K."/>
            <person name="Lindquist E.A."/>
            <person name="Lipzen A."/>
            <person name="Lundell T."/>
            <person name="Morin E."/>
            <person name="Murat C."/>
            <person name="Riley R."/>
            <person name="Ohm R."/>
            <person name="Sun H."/>
            <person name="Tunlid A."/>
            <person name="Henrissat B."/>
            <person name="Grigoriev I.V."/>
            <person name="Hibbett D.S."/>
            <person name="Martin F."/>
        </authorList>
    </citation>
    <scope>NUCLEOTIDE SEQUENCE [LARGE SCALE GENOMIC DNA]</scope>
    <source>
        <strain evidence="3">h7</strain>
    </source>
</reference>
<feature type="region of interest" description="Disordered" evidence="1">
    <location>
        <begin position="91"/>
        <end position="118"/>
    </location>
</feature>
<protein>
    <submittedName>
        <fullName evidence="2">Uncharacterized protein</fullName>
    </submittedName>
</protein>
<proteinExistence type="predicted"/>
<evidence type="ECO:0000313" key="3">
    <source>
        <dbReference type="Proteomes" id="UP000053424"/>
    </source>
</evidence>
<dbReference type="HOGENOM" id="CLU_528982_0_0_1"/>
<organism evidence="2 3">
    <name type="scientific">Hebeloma cylindrosporum</name>
    <dbReference type="NCBI Taxonomy" id="76867"/>
    <lineage>
        <taxon>Eukaryota</taxon>
        <taxon>Fungi</taxon>
        <taxon>Dikarya</taxon>
        <taxon>Basidiomycota</taxon>
        <taxon>Agaricomycotina</taxon>
        <taxon>Agaricomycetes</taxon>
        <taxon>Agaricomycetidae</taxon>
        <taxon>Agaricales</taxon>
        <taxon>Agaricineae</taxon>
        <taxon>Hymenogastraceae</taxon>
        <taxon>Hebeloma</taxon>
    </lineage>
</organism>
<evidence type="ECO:0000256" key="1">
    <source>
        <dbReference type="SAM" id="MobiDB-lite"/>
    </source>
</evidence>
<sequence>MEDPRGRKQALKATRMSHGVSYLQLAASTAEPSTDRGICAIASEEDHQRFEDSSQLDVGGGDLVEPRSFGKDEVEMSKGWQRVPGRENEIRKECEYQEETRAGSESMSTAGDSEEKKSRQCSMMQMCFANRPWGSRGWFKGGRPKLPIRIPPARIQVTRMSIFPTSVNILALRQHRGYENFSQLGRGQDLEEIELVGEEAGNKSLEVQHQKEGSAKNERMGAGKLDPQVMYHRQWRHGFPTIPSPILSHHSLRPSSEESSRIENMRIPRHQTWRRSWIWGKYDVSCLRYANYPRLITISSHDIGEPNPTVVTPNAIIFINFNFHPSRNLFAIVDSVEAHQKGHGLLFKSSKHRGVEASLKLNQPNNINPYTQTLPSAMPTPLSVPTTASICALSHNLHDSSSLLFEFISTSSTSNNAVVAPGFQPVNASNIEEILCSSMLQGQDQKKMRSIGEEMGDEWLEYETVSREEMRGQAKNDVQEIQTLELTRTSPYDPLVIVSSIEPCILSSNAAISIQ</sequence>
<keyword evidence="3" id="KW-1185">Reference proteome</keyword>